<dbReference type="Proteomes" id="UP000019402">
    <property type="component" value="Unassembled WGS sequence"/>
</dbReference>
<dbReference type="Gene3D" id="3.40.630.10">
    <property type="entry name" value="Zn peptidases"/>
    <property type="match status" value="1"/>
</dbReference>
<dbReference type="RefSeq" id="WP_152541906.1">
    <property type="nucleotide sequence ID" value="NZ_BAMD01000105.1"/>
</dbReference>
<sequence>MSVYNILRPFTENTASPKLPLHSRLRTFIRSRNDQAETLLAKLVNINTYVRNVSGIHQAIHFVKSELSPMGFTQEVFPNLEVGNVVYFSNTYDEEVDWLLILSVDDQQKLENQEFFYATEHKLYGTGIWENKGGIVTTILALQALKFSRQLKKIKMAIMLIPDTSIGGKFSKQILNTKAAKAKHIIALHGGNDEGSVITSRSGSANYTYDIKLMDHTAENVAKVSAHFYKTLASIVDISKNNPEVVLAPYHTSFNSNIFKGFANGSSKISVRFNHKEEYEAMDKKIHKLVGNTKKNLRLYNSQIQGGVSRLPMPESEESKRIFNILKQLSKLSDVNIQKEHRWSSSDICNVTKSCAKIDGLGPTGWL</sequence>
<evidence type="ECO:0000313" key="2">
    <source>
        <dbReference type="Proteomes" id="UP000019402"/>
    </source>
</evidence>
<gene>
    <name evidence="1" type="ORF">JCM21142_104405</name>
</gene>
<proteinExistence type="predicted"/>
<dbReference type="eggNOG" id="COG0624">
    <property type="taxonomic scope" value="Bacteria"/>
</dbReference>
<dbReference type="SUPFAM" id="SSF53187">
    <property type="entry name" value="Zn-dependent exopeptidases"/>
    <property type="match status" value="1"/>
</dbReference>
<comment type="caution">
    <text evidence="1">The sequence shown here is derived from an EMBL/GenBank/DDBJ whole genome shotgun (WGS) entry which is preliminary data.</text>
</comment>
<name>W7Y467_9BACT</name>
<dbReference type="AlphaFoldDB" id="W7Y467"/>
<protein>
    <submittedName>
        <fullName evidence="1">Uncharacterized protein</fullName>
    </submittedName>
</protein>
<dbReference type="OrthoDB" id="9813261at2"/>
<organism evidence="1 2">
    <name type="scientific">Saccharicrinis fermentans DSM 9555 = JCM 21142</name>
    <dbReference type="NCBI Taxonomy" id="869213"/>
    <lineage>
        <taxon>Bacteria</taxon>
        <taxon>Pseudomonadati</taxon>
        <taxon>Bacteroidota</taxon>
        <taxon>Bacteroidia</taxon>
        <taxon>Marinilabiliales</taxon>
        <taxon>Marinilabiliaceae</taxon>
        <taxon>Saccharicrinis</taxon>
    </lineage>
</organism>
<dbReference type="EMBL" id="BAMD01000105">
    <property type="protein sequence ID" value="GAF05660.1"/>
    <property type="molecule type" value="Genomic_DNA"/>
</dbReference>
<dbReference type="Gene3D" id="3.30.70.360">
    <property type="match status" value="1"/>
</dbReference>
<keyword evidence="2" id="KW-1185">Reference proteome</keyword>
<dbReference type="STRING" id="869213.GCA_000517085_01372"/>
<evidence type="ECO:0000313" key="1">
    <source>
        <dbReference type="EMBL" id="GAF05660.1"/>
    </source>
</evidence>
<accession>W7Y467</accession>
<reference evidence="1 2" key="1">
    <citation type="journal article" date="2014" name="Genome Announc.">
        <title>Draft Genome Sequence of Cytophaga fermentans JCM 21142T, a Facultative Anaerobe Isolated from Marine Mud.</title>
        <authorList>
            <person name="Starns D."/>
            <person name="Oshima K."/>
            <person name="Suda W."/>
            <person name="Iino T."/>
            <person name="Yuki M."/>
            <person name="Inoue J."/>
            <person name="Kitamura K."/>
            <person name="Iida T."/>
            <person name="Darby A."/>
            <person name="Hattori M."/>
            <person name="Ohkuma M."/>
        </authorList>
    </citation>
    <scope>NUCLEOTIDE SEQUENCE [LARGE SCALE GENOMIC DNA]</scope>
    <source>
        <strain evidence="1 2">JCM 21142</strain>
    </source>
</reference>